<organism evidence="2 3">
    <name type="scientific">Panicum virgatum</name>
    <name type="common">Blackwell switchgrass</name>
    <dbReference type="NCBI Taxonomy" id="38727"/>
    <lineage>
        <taxon>Eukaryota</taxon>
        <taxon>Viridiplantae</taxon>
        <taxon>Streptophyta</taxon>
        <taxon>Embryophyta</taxon>
        <taxon>Tracheophyta</taxon>
        <taxon>Spermatophyta</taxon>
        <taxon>Magnoliopsida</taxon>
        <taxon>Liliopsida</taxon>
        <taxon>Poales</taxon>
        <taxon>Poaceae</taxon>
        <taxon>PACMAD clade</taxon>
        <taxon>Panicoideae</taxon>
        <taxon>Panicodae</taxon>
        <taxon>Paniceae</taxon>
        <taxon>Panicinae</taxon>
        <taxon>Panicum</taxon>
        <taxon>Panicum sect. Hiantes</taxon>
    </lineage>
</organism>
<keyword evidence="3" id="KW-1185">Reference proteome</keyword>
<gene>
    <name evidence="2" type="ORF">PVAP13_1KG120054</name>
</gene>
<proteinExistence type="predicted"/>
<dbReference type="EMBL" id="CM029037">
    <property type="protein sequence ID" value="KAG2656995.1"/>
    <property type="molecule type" value="Genomic_DNA"/>
</dbReference>
<accession>A0A8T0XC56</accession>
<sequence>MACARLRVRSSPPAVLPLLLLLLMLAPAFLHGAASDEPQMVPEVVVRLEVVSSSPKGREGRSLPPAKLARPLRIIAAFDGSHVIPVSPGVGHR</sequence>
<keyword evidence="1" id="KW-0732">Signal</keyword>
<comment type="caution">
    <text evidence="2">The sequence shown here is derived from an EMBL/GenBank/DDBJ whole genome shotgun (WGS) entry which is preliminary data.</text>
</comment>
<feature type="chain" id="PRO_5035873154" evidence="1">
    <location>
        <begin position="36"/>
        <end position="93"/>
    </location>
</feature>
<reference evidence="2" key="1">
    <citation type="submission" date="2020-05" db="EMBL/GenBank/DDBJ databases">
        <title>WGS assembly of Panicum virgatum.</title>
        <authorList>
            <person name="Lovell J.T."/>
            <person name="Jenkins J."/>
            <person name="Shu S."/>
            <person name="Juenger T.E."/>
            <person name="Schmutz J."/>
        </authorList>
    </citation>
    <scope>NUCLEOTIDE SEQUENCE</scope>
    <source>
        <strain evidence="2">AP13</strain>
    </source>
</reference>
<protein>
    <submittedName>
        <fullName evidence="2">Uncharacterized protein</fullName>
    </submittedName>
</protein>
<feature type="signal peptide" evidence="1">
    <location>
        <begin position="1"/>
        <end position="35"/>
    </location>
</feature>
<dbReference type="Proteomes" id="UP000823388">
    <property type="component" value="Chromosome 1K"/>
</dbReference>
<evidence type="ECO:0000256" key="1">
    <source>
        <dbReference type="SAM" id="SignalP"/>
    </source>
</evidence>
<name>A0A8T0XC56_PANVG</name>
<evidence type="ECO:0000313" key="3">
    <source>
        <dbReference type="Proteomes" id="UP000823388"/>
    </source>
</evidence>
<dbReference type="AlphaFoldDB" id="A0A8T0XC56"/>
<evidence type="ECO:0000313" key="2">
    <source>
        <dbReference type="EMBL" id="KAG2656995.1"/>
    </source>
</evidence>